<keyword evidence="3" id="KW-1185">Reference proteome</keyword>
<dbReference type="InterPro" id="IPR036875">
    <property type="entry name" value="Znf_CCHC_sf"/>
</dbReference>
<organism evidence="3 4">
    <name type="scientific">Durio zibethinus</name>
    <name type="common">Durian</name>
    <dbReference type="NCBI Taxonomy" id="66656"/>
    <lineage>
        <taxon>Eukaryota</taxon>
        <taxon>Viridiplantae</taxon>
        <taxon>Streptophyta</taxon>
        <taxon>Embryophyta</taxon>
        <taxon>Tracheophyta</taxon>
        <taxon>Spermatophyta</taxon>
        <taxon>Magnoliopsida</taxon>
        <taxon>eudicotyledons</taxon>
        <taxon>Gunneridae</taxon>
        <taxon>Pentapetalae</taxon>
        <taxon>rosids</taxon>
        <taxon>malvids</taxon>
        <taxon>Malvales</taxon>
        <taxon>Malvaceae</taxon>
        <taxon>Helicteroideae</taxon>
        <taxon>Durio</taxon>
    </lineage>
</organism>
<dbReference type="OrthoDB" id="1002045at2759"/>
<sequence length="304" mass="35650">MASSNCFLPSPPIFSGENYQIWAVKMKTYLSAFDLWEVVENEKEPPQLLANPTVTQMKNYSEENAKRYKAKSCIESSVSDDIFIRIMTCEIAKQAWDVLKEEFRGSDKTRQIQVLNLRREFEVLKMKESENLKEYNDRLMKIVNKIRLLGEELSDKRIVEKVLVSLPERFESKISSLEDFKDLTKITPAELFNALQAQEQIRAIRQEDSTEGAFTAKEKGKMQTESKGRKQGDQRNRGSRNSEKKRKFPPCSHCKKTTHLKKYCWYRPNIQYRYCKQLGHMEKVCKNKKQQQPDQQARVADNQQ</sequence>
<reference evidence="4" key="1">
    <citation type="submission" date="2025-08" db="UniProtKB">
        <authorList>
            <consortium name="RefSeq"/>
        </authorList>
    </citation>
    <scope>IDENTIFICATION</scope>
    <source>
        <tissue evidence="4">Fruit stalk</tissue>
    </source>
</reference>
<accession>A0A6P6BF93</accession>
<feature type="coiled-coil region" evidence="1">
    <location>
        <begin position="125"/>
        <end position="152"/>
    </location>
</feature>
<dbReference type="Gene3D" id="4.10.60.10">
    <property type="entry name" value="Zinc finger, CCHC-type"/>
    <property type="match status" value="1"/>
</dbReference>
<dbReference type="RefSeq" id="XP_022775771.1">
    <property type="nucleotide sequence ID" value="XM_022920036.1"/>
</dbReference>
<dbReference type="PANTHER" id="PTHR35317:SF31">
    <property type="entry name" value="DUF4219 DOMAIN-CONTAINING PROTEIN"/>
    <property type="match status" value="1"/>
</dbReference>
<dbReference type="PANTHER" id="PTHR35317">
    <property type="entry name" value="OS04G0629600 PROTEIN"/>
    <property type="match status" value="1"/>
</dbReference>
<evidence type="ECO:0000256" key="1">
    <source>
        <dbReference type="SAM" id="Coils"/>
    </source>
</evidence>
<keyword evidence="1" id="KW-0175">Coiled coil</keyword>
<dbReference type="Proteomes" id="UP000515121">
    <property type="component" value="Unplaced"/>
</dbReference>
<proteinExistence type="predicted"/>
<dbReference type="AlphaFoldDB" id="A0A6P6BF93"/>
<dbReference type="GO" id="GO:0008270">
    <property type="term" value="F:zinc ion binding"/>
    <property type="evidence" value="ECO:0007669"/>
    <property type="project" value="InterPro"/>
</dbReference>
<name>A0A6P6BF93_DURZI</name>
<dbReference type="GeneID" id="111317597"/>
<protein>
    <submittedName>
        <fullName evidence="4">Uncharacterized protein LOC111317597</fullName>
    </submittedName>
</protein>
<feature type="compositionally biased region" description="Basic and acidic residues" evidence="2">
    <location>
        <begin position="216"/>
        <end position="242"/>
    </location>
</feature>
<dbReference type="SUPFAM" id="SSF57756">
    <property type="entry name" value="Retrovirus zinc finger-like domains"/>
    <property type="match status" value="1"/>
</dbReference>
<dbReference type="GO" id="GO:0003676">
    <property type="term" value="F:nucleic acid binding"/>
    <property type="evidence" value="ECO:0007669"/>
    <property type="project" value="InterPro"/>
</dbReference>
<dbReference type="Pfam" id="PF14223">
    <property type="entry name" value="Retrotran_gag_2"/>
    <property type="match status" value="1"/>
</dbReference>
<evidence type="ECO:0000256" key="2">
    <source>
        <dbReference type="SAM" id="MobiDB-lite"/>
    </source>
</evidence>
<dbReference type="KEGG" id="dzi:111317597"/>
<evidence type="ECO:0000313" key="3">
    <source>
        <dbReference type="Proteomes" id="UP000515121"/>
    </source>
</evidence>
<feature type="region of interest" description="Disordered" evidence="2">
    <location>
        <begin position="207"/>
        <end position="251"/>
    </location>
</feature>
<gene>
    <name evidence="4" type="primary">LOC111317597</name>
</gene>
<evidence type="ECO:0000313" key="4">
    <source>
        <dbReference type="RefSeq" id="XP_022775771.1"/>
    </source>
</evidence>